<accession>A0A177NS23</accession>
<proteinExistence type="inferred from homology"/>
<dbReference type="EMBL" id="LUUJ01000008">
    <property type="protein sequence ID" value="OAI20887.1"/>
    <property type="molecule type" value="Genomic_DNA"/>
</dbReference>
<dbReference type="NCBIfam" id="TIGR01573">
    <property type="entry name" value="cas2"/>
    <property type="match status" value="1"/>
</dbReference>
<evidence type="ECO:0000256" key="9">
    <source>
        <dbReference type="HAMAP-Rule" id="MF_01471"/>
    </source>
</evidence>
<protein>
    <recommendedName>
        <fullName evidence="9">CRISPR-associated endoribonuclease Cas2</fullName>
        <ecNumber evidence="9">3.1.-.-</ecNumber>
    </recommendedName>
</protein>
<evidence type="ECO:0000256" key="3">
    <source>
        <dbReference type="ARBA" id="ARBA00022722"/>
    </source>
</evidence>
<keyword evidence="5 9" id="KW-0255">Endonuclease</keyword>
<keyword evidence="6 9" id="KW-0378">Hydrolase</keyword>
<dbReference type="GO" id="GO:0004521">
    <property type="term" value="F:RNA endonuclease activity"/>
    <property type="evidence" value="ECO:0007669"/>
    <property type="project" value="InterPro"/>
</dbReference>
<dbReference type="CDD" id="cd09725">
    <property type="entry name" value="Cas2_I_II_III"/>
    <property type="match status" value="1"/>
</dbReference>
<dbReference type="AlphaFoldDB" id="A0A177NS23"/>
<comment type="subunit">
    <text evidence="9">Homodimer, forms a heterotetramer with a Cas1 homodimer.</text>
</comment>
<dbReference type="GO" id="GO:0043571">
    <property type="term" value="P:maintenance of CRISPR repeat elements"/>
    <property type="evidence" value="ECO:0007669"/>
    <property type="project" value="UniProtKB-UniRule"/>
</dbReference>
<comment type="similarity">
    <text evidence="2 9">Belongs to the CRISPR-associated endoribonuclease Cas2 protein family.</text>
</comment>
<dbReference type="HAMAP" id="MF_01471">
    <property type="entry name" value="Cas2"/>
    <property type="match status" value="1"/>
</dbReference>
<dbReference type="Gene3D" id="3.30.70.240">
    <property type="match status" value="1"/>
</dbReference>
<organism evidence="10 11">
    <name type="scientific">Methylomonas koyamae</name>
    <dbReference type="NCBI Taxonomy" id="702114"/>
    <lineage>
        <taxon>Bacteria</taxon>
        <taxon>Pseudomonadati</taxon>
        <taxon>Pseudomonadota</taxon>
        <taxon>Gammaproteobacteria</taxon>
        <taxon>Methylococcales</taxon>
        <taxon>Methylococcaceae</taxon>
        <taxon>Methylomonas</taxon>
    </lineage>
</organism>
<sequence length="94" mass="10641">MTHRQLYLAAYDISCNRRLRKALYVLRGYASGGQKSVFECFLTAAEKRQLLEEISQVIDPAEDRFIVLRLAGAKQIRTLGKAVLPQDGSFFYVG</sequence>
<dbReference type="InterPro" id="IPR019199">
    <property type="entry name" value="Virulence_VapD/CRISPR_Cas2"/>
</dbReference>
<dbReference type="PANTHER" id="PTHR34405:SF3">
    <property type="entry name" value="CRISPR-ASSOCIATED ENDORIBONUCLEASE CAS2 3"/>
    <property type="match status" value="1"/>
</dbReference>
<keyword evidence="8 9" id="KW-0051">Antiviral defense</keyword>
<keyword evidence="7 9" id="KW-0460">Magnesium</keyword>
<evidence type="ECO:0000256" key="8">
    <source>
        <dbReference type="ARBA" id="ARBA00023118"/>
    </source>
</evidence>
<dbReference type="GO" id="GO:0016787">
    <property type="term" value="F:hydrolase activity"/>
    <property type="evidence" value="ECO:0007669"/>
    <property type="project" value="UniProtKB-KW"/>
</dbReference>
<keyword evidence="4 9" id="KW-0479">Metal-binding</keyword>
<evidence type="ECO:0000256" key="4">
    <source>
        <dbReference type="ARBA" id="ARBA00022723"/>
    </source>
</evidence>
<comment type="cofactor">
    <cofactor evidence="1 9">
        <name>Mg(2+)</name>
        <dbReference type="ChEBI" id="CHEBI:18420"/>
    </cofactor>
</comment>
<feature type="binding site" evidence="9">
    <location>
        <position position="12"/>
    </location>
    <ligand>
        <name>Mg(2+)</name>
        <dbReference type="ChEBI" id="CHEBI:18420"/>
        <note>catalytic</note>
    </ligand>
</feature>
<gene>
    <name evidence="9" type="primary">cas2</name>
    <name evidence="10" type="ORF">A1507_22520</name>
</gene>
<dbReference type="Proteomes" id="UP000077857">
    <property type="component" value="Unassembled WGS sequence"/>
</dbReference>
<dbReference type="GO" id="GO:0051607">
    <property type="term" value="P:defense response to virus"/>
    <property type="evidence" value="ECO:0007669"/>
    <property type="project" value="UniProtKB-UniRule"/>
</dbReference>
<evidence type="ECO:0000313" key="11">
    <source>
        <dbReference type="Proteomes" id="UP000077857"/>
    </source>
</evidence>
<comment type="function">
    <text evidence="9">CRISPR (clustered regularly interspaced short palindromic repeat), is an adaptive immune system that provides protection against mobile genetic elements (viruses, transposable elements and conjugative plasmids). CRISPR clusters contain sequences complementary to antecedent mobile elements and target invading nucleic acids. CRISPR clusters are transcribed and processed into CRISPR RNA (crRNA). Functions as a ssRNA-specific endoribonuclease. Involved in the integration of spacer DNA into the CRISPR cassette.</text>
</comment>
<dbReference type="SUPFAM" id="SSF143430">
    <property type="entry name" value="TTP0101/SSO1404-like"/>
    <property type="match status" value="1"/>
</dbReference>
<evidence type="ECO:0000256" key="7">
    <source>
        <dbReference type="ARBA" id="ARBA00022842"/>
    </source>
</evidence>
<reference evidence="10 11" key="1">
    <citation type="submission" date="2016-03" db="EMBL/GenBank/DDBJ databases">
        <authorList>
            <person name="Ploux O."/>
        </authorList>
    </citation>
    <scope>NUCLEOTIDE SEQUENCE [LARGE SCALE GENOMIC DNA]</scope>
    <source>
        <strain evidence="10 11">R-45378</strain>
    </source>
</reference>
<evidence type="ECO:0000313" key="10">
    <source>
        <dbReference type="EMBL" id="OAI20887.1"/>
    </source>
</evidence>
<dbReference type="InterPro" id="IPR021127">
    <property type="entry name" value="CRISPR_associated_Cas2"/>
</dbReference>
<dbReference type="RefSeq" id="WP_064039004.1">
    <property type="nucleotide sequence ID" value="NZ_LUUJ01000008.1"/>
</dbReference>
<dbReference type="PANTHER" id="PTHR34405">
    <property type="entry name" value="CRISPR-ASSOCIATED ENDORIBONUCLEASE CAS2"/>
    <property type="match status" value="1"/>
</dbReference>
<comment type="caution">
    <text evidence="10">The sequence shown here is derived from an EMBL/GenBank/DDBJ whole genome shotgun (WGS) entry which is preliminary data.</text>
</comment>
<keyword evidence="3 9" id="KW-0540">Nuclease</keyword>
<dbReference type="EC" id="3.1.-.-" evidence="9"/>
<dbReference type="Pfam" id="PF09827">
    <property type="entry name" value="CRISPR_Cas2"/>
    <property type="match status" value="1"/>
</dbReference>
<name>A0A177NS23_9GAMM</name>
<dbReference type="GO" id="GO:0046872">
    <property type="term" value="F:metal ion binding"/>
    <property type="evidence" value="ECO:0007669"/>
    <property type="project" value="UniProtKB-UniRule"/>
</dbReference>
<evidence type="ECO:0000256" key="6">
    <source>
        <dbReference type="ARBA" id="ARBA00022801"/>
    </source>
</evidence>
<evidence type="ECO:0000256" key="5">
    <source>
        <dbReference type="ARBA" id="ARBA00022759"/>
    </source>
</evidence>
<dbReference type="OrthoDB" id="9798176at2"/>
<evidence type="ECO:0000256" key="2">
    <source>
        <dbReference type="ARBA" id="ARBA00009959"/>
    </source>
</evidence>
<evidence type="ECO:0000256" key="1">
    <source>
        <dbReference type="ARBA" id="ARBA00001946"/>
    </source>
</evidence>